<dbReference type="EMBL" id="LR796567">
    <property type="protein sequence ID" value="CAB4151977.1"/>
    <property type="molecule type" value="Genomic_DNA"/>
</dbReference>
<name>A0A6J5N0Y9_9CAUD</name>
<accession>A0A6J5N0Y9</accession>
<keyword evidence="1" id="KW-0472">Membrane</keyword>
<keyword evidence="1" id="KW-0812">Transmembrane</keyword>
<evidence type="ECO:0000256" key="1">
    <source>
        <dbReference type="SAM" id="Phobius"/>
    </source>
</evidence>
<feature type="transmembrane region" description="Helical" evidence="1">
    <location>
        <begin position="12"/>
        <end position="31"/>
    </location>
</feature>
<sequence length="32" mass="3591">MKLREFIEDLIGIICIFGLCYAGLIIGYGIGW</sequence>
<organism evidence="2">
    <name type="scientific">uncultured Caudovirales phage</name>
    <dbReference type="NCBI Taxonomy" id="2100421"/>
    <lineage>
        <taxon>Viruses</taxon>
        <taxon>Duplodnaviria</taxon>
        <taxon>Heunggongvirae</taxon>
        <taxon>Uroviricota</taxon>
        <taxon>Caudoviricetes</taxon>
        <taxon>Peduoviridae</taxon>
        <taxon>Maltschvirus</taxon>
        <taxon>Maltschvirus maltsch</taxon>
    </lineage>
</organism>
<proteinExistence type="predicted"/>
<reference evidence="2" key="1">
    <citation type="submission" date="2020-04" db="EMBL/GenBank/DDBJ databases">
        <authorList>
            <person name="Chiriac C."/>
            <person name="Salcher M."/>
            <person name="Ghai R."/>
            <person name="Kavagutti S V."/>
        </authorList>
    </citation>
    <scope>NUCLEOTIDE SEQUENCE</scope>
</reference>
<gene>
    <name evidence="2" type="ORF">UFOVP589_47</name>
</gene>
<protein>
    <submittedName>
        <fullName evidence="2">Uncharacterized protein</fullName>
    </submittedName>
</protein>
<evidence type="ECO:0000313" key="2">
    <source>
        <dbReference type="EMBL" id="CAB4151977.1"/>
    </source>
</evidence>
<keyword evidence="1" id="KW-1133">Transmembrane helix</keyword>